<gene>
    <name evidence="2" type="ORF">XD72_0418</name>
    <name evidence="3" type="ORF">XE07_0304</name>
</gene>
<dbReference type="Proteomes" id="UP000057043">
    <property type="component" value="Unassembled WGS sequence"/>
</dbReference>
<feature type="transmembrane region" description="Helical" evidence="1">
    <location>
        <begin position="325"/>
        <end position="344"/>
    </location>
</feature>
<comment type="caution">
    <text evidence="2">The sequence shown here is derived from an EMBL/GenBank/DDBJ whole genome shotgun (WGS) entry which is preliminary data.</text>
</comment>
<dbReference type="PANTHER" id="PTHR35902">
    <property type="entry name" value="S-LAYER DOMAIN-LIKE PROTEIN-RELATED"/>
    <property type="match status" value="1"/>
</dbReference>
<reference evidence="3" key="1">
    <citation type="journal article" date="2015" name="MBio">
        <title>Genome-resolved metagenomic analysis reveals roles for candidate phyla and other microbial community members in biogeochemical transformations in oil reservoirs.</title>
        <authorList>
            <person name="Hu P."/>
            <person name="Tom L."/>
            <person name="Singh A."/>
            <person name="Thomas B.C."/>
            <person name="Baker B.J."/>
            <person name="Piceno Y.M."/>
            <person name="Andersen G.L."/>
            <person name="Banfield J.F."/>
        </authorList>
    </citation>
    <scope>NUCLEOTIDE SEQUENCE [LARGE SCALE GENOMIC DNA]</scope>
    <source>
        <strain evidence="3">56_747</strain>
    </source>
</reference>
<dbReference type="PANTHER" id="PTHR35902:SF3">
    <property type="entry name" value="NPCBM-ASSOCIATED, NEW3 DOMAIN OF ALPHA-GALACTOSIDASE"/>
    <property type="match status" value="1"/>
</dbReference>
<accession>A0A101FVH5</accession>
<evidence type="ECO:0000313" key="2">
    <source>
        <dbReference type="EMBL" id="KUK45169.1"/>
    </source>
</evidence>
<dbReference type="PATRIC" id="fig|301375.6.peg.1868"/>
<reference evidence="4 5" key="2">
    <citation type="journal article" date="2015" name="MBio">
        <title>Genome-Resolved Metagenomic Analysis Reveals Roles for Candidate Phyla and Other Microbial Community Members in Biogeochemical Transformations in Oil Reservoirs.</title>
        <authorList>
            <person name="Hu P."/>
            <person name="Tom L."/>
            <person name="Singh A."/>
            <person name="Thomas B.C."/>
            <person name="Baker B.J."/>
            <person name="Piceno Y.M."/>
            <person name="Andersen G.L."/>
            <person name="Banfield J.F."/>
        </authorList>
    </citation>
    <scope>NUCLEOTIDE SEQUENCE [LARGE SCALE GENOMIC DNA]</scope>
    <source>
        <strain evidence="2">57_489</strain>
    </source>
</reference>
<sequence>MRKIVDLGLLAAFLFIALAGLVPAGASDNYIPSVSLDNYWTTFGSPQLDASLAGTNEFERGETVTLYVDLTNYGRIMGFKADKKADTKMEQALADRELDYEREKTTALGITGTLRSTSDLIEVKSGDQVIEALRSGEKSREPMRFAIKIGSHTPAGEYPMRLDLSYDYQYNAEVDADELDPEIGLRGFQSSFWYERANTTITIPVFVKKESDFEIAEAEAQLSAGEKGGIIEVTYKNIGEEEASDAIARLSVFKPFSSTDDQAYIGDLAPGEERRVKFKIDVDSDATAKPYSINSEIKYTDLRGETVISTSMKIPVNVAPAKRSYAFPAVVVLILLLAGGISLYRRRRGRGS</sequence>
<keyword evidence="1" id="KW-0812">Transmembrane</keyword>
<keyword evidence="1" id="KW-1133">Transmembrane helix</keyword>
<dbReference type="Proteomes" id="UP000053961">
    <property type="component" value="Unassembled WGS sequence"/>
</dbReference>
<evidence type="ECO:0008006" key="6">
    <source>
        <dbReference type="Google" id="ProtNLM"/>
    </source>
</evidence>
<organism evidence="2 5">
    <name type="scientific">Methanothrix harundinacea</name>
    <dbReference type="NCBI Taxonomy" id="301375"/>
    <lineage>
        <taxon>Archaea</taxon>
        <taxon>Methanobacteriati</taxon>
        <taxon>Methanobacteriota</taxon>
        <taxon>Stenosarchaea group</taxon>
        <taxon>Methanomicrobia</taxon>
        <taxon>Methanotrichales</taxon>
        <taxon>Methanotrichaceae</taxon>
        <taxon>Methanothrix</taxon>
    </lineage>
</organism>
<dbReference type="EMBL" id="LGHB01000002">
    <property type="protein sequence ID" value="KUK97474.1"/>
    <property type="molecule type" value="Genomic_DNA"/>
</dbReference>
<dbReference type="AlphaFoldDB" id="A0A101FVH5"/>
<evidence type="ECO:0000313" key="5">
    <source>
        <dbReference type="Proteomes" id="UP000057043"/>
    </source>
</evidence>
<evidence type="ECO:0000313" key="3">
    <source>
        <dbReference type="EMBL" id="KUK97474.1"/>
    </source>
</evidence>
<name>A0A101FVH5_9EURY</name>
<dbReference type="EMBL" id="LGFT01000007">
    <property type="protein sequence ID" value="KUK45169.1"/>
    <property type="molecule type" value="Genomic_DNA"/>
</dbReference>
<keyword evidence="1" id="KW-0472">Membrane</keyword>
<evidence type="ECO:0000313" key="4">
    <source>
        <dbReference type="Proteomes" id="UP000053961"/>
    </source>
</evidence>
<protein>
    <recommendedName>
        <fullName evidence="6">S-layer domain protein</fullName>
    </recommendedName>
</protein>
<evidence type="ECO:0000256" key="1">
    <source>
        <dbReference type="SAM" id="Phobius"/>
    </source>
</evidence>
<proteinExistence type="predicted"/>